<evidence type="ECO:0000313" key="1">
    <source>
        <dbReference type="EMBL" id="KAF5942155.1"/>
    </source>
</evidence>
<dbReference type="AlphaFoldDB" id="A0A7J7GPK5"/>
<organism evidence="1 2">
    <name type="scientific">Camellia sinensis</name>
    <name type="common">Tea plant</name>
    <name type="synonym">Thea sinensis</name>
    <dbReference type="NCBI Taxonomy" id="4442"/>
    <lineage>
        <taxon>Eukaryota</taxon>
        <taxon>Viridiplantae</taxon>
        <taxon>Streptophyta</taxon>
        <taxon>Embryophyta</taxon>
        <taxon>Tracheophyta</taxon>
        <taxon>Spermatophyta</taxon>
        <taxon>Magnoliopsida</taxon>
        <taxon>eudicotyledons</taxon>
        <taxon>Gunneridae</taxon>
        <taxon>Pentapetalae</taxon>
        <taxon>asterids</taxon>
        <taxon>Ericales</taxon>
        <taxon>Theaceae</taxon>
        <taxon>Camellia</taxon>
    </lineage>
</organism>
<dbReference type="Proteomes" id="UP000593564">
    <property type="component" value="Unassembled WGS sequence"/>
</dbReference>
<dbReference type="EMBL" id="JACBKZ010000009">
    <property type="protein sequence ID" value="KAF5942155.1"/>
    <property type="molecule type" value="Genomic_DNA"/>
</dbReference>
<proteinExistence type="predicted"/>
<comment type="caution">
    <text evidence="1">The sequence shown here is derived from an EMBL/GenBank/DDBJ whole genome shotgun (WGS) entry which is preliminary data.</text>
</comment>
<evidence type="ECO:0000313" key="2">
    <source>
        <dbReference type="Proteomes" id="UP000593564"/>
    </source>
</evidence>
<keyword evidence="2" id="KW-1185">Reference proteome</keyword>
<gene>
    <name evidence="1" type="ORF">HYC85_019797</name>
</gene>
<sequence length="71" mass="8127">MFKMKKIEVNTLPKMENLTTGNNEVVIPSVRGSVESRMFTTVSKCLKLRSSFFINSLPRNKKTTIKIIPRP</sequence>
<accession>A0A7J7GPK5</accession>
<reference evidence="2" key="1">
    <citation type="journal article" date="2020" name="Nat. Commun.">
        <title>Genome assembly of wild tea tree DASZ reveals pedigree and selection history of tea varieties.</title>
        <authorList>
            <person name="Zhang W."/>
            <person name="Zhang Y."/>
            <person name="Qiu H."/>
            <person name="Guo Y."/>
            <person name="Wan H."/>
            <person name="Zhang X."/>
            <person name="Scossa F."/>
            <person name="Alseekh S."/>
            <person name="Zhang Q."/>
            <person name="Wang P."/>
            <person name="Xu L."/>
            <person name="Schmidt M.H."/>
            <person name="Jia X."/>
            <person name="Li D."/>
            <person name="Zhu A."/>
            <person name="Guo F."/>
            <person name="Chen W."/>
            <person name="Ni D."/>
            <person name="Usadel B."/>
            <person name="Fernie A.R."/>
            <person name="Wen W."/>
        </authorList>
    </citation>
    <scope>NUCLEOTIDE SEQUENCE [LARGE SCALE GENOMIC DNA]</scope>
    <source>
        <strain evidence="2">cv. G240</strain>
    </source>
</reference>
<protein>
    <submittedName>
        <fullName evidence="1">Uncharacterized protein</fullName>
    </submittedName>
</protein>
<reference evidence="1 2" key="2">
    <citation type="submission" date="2020-07" db="EMBL/GenBank/DDBJ databases">
        <title>Genome assembly of wild tea tree DASZ reveals pedigree and selection history of tea varieties.</title>
        <authorList>
            <person name="Zhang W."/>
        </authorList>
    </citation>
    <scope>NUCLEOTIDE SEQUENCE [LARGE SCALE GENOMIC DNA]</scope>
    <source>
        <strain evidence="2">cv. G240</strain>
        <tissue evidence="1">Leaf</tissue>
    </source>
</reference>
<name>A0A7J7GPK5_CAMSI</name>